<comment type="cofactor">
    <cofactor evidence="7">
        <name>FMN</name>
        <dbReference type="ChEBI" id="CHEBI:58210"/>
    </cofactor>
    <text evidence="7">Binds 1 FMN per subunit.</text>
</comment>
<comment type="subunit">
    <text evidence="7">Heterodimer of a catalytic subunit (MsrP) and a heme-binding subunit (MsrQ).</text>
</comment>
<keyword evidence="7" id="KW-1003">Cell membrane</keyword>
<keyword evidence="5 7" id="KW-0408">Iron</keyword>
<gene>
    <name evidence="7 9" type="primary">msrQ</name>
    <name evidence="9" type="ORF">HCZ30_12055</name>
</gene>
<evidence type="ECO:0000256" key="1">
    <source>
        <dbReference type="ARBA" id="ARBA00004141"/>
    </source>
</evidence>
<comment type="caution">
    <text evidence="9">The sequence shown here is derived from an EMBL/GenBank/DDBJ whole genome shotgun (WGS) entry which is preliminary data.</text>
</comment>
<keyword evidence="3 7" id="KW-0812">Transmembrane</keyword>
<keyword evidence="10" id="KW-1185">Reference proteome</keyword>
<dbReference type="Pfam" id="PF01794">
    <property type="entry name" value="Ferric_reduct"/>
    <property type="match status" value="1"/>
</dbReference>
<feature type="transmembrane region" description="Helical" evidence="7">
    <location>
        <begin position="151"/>
        <end position="169"/>
    </location>
</feature>
<keyword evidence="7" id="KW-0249">Electron transport</keyword>
<organism evidence="9 10">
    <name type="scientific">Marivivens donghaensis</name>
    <dbReference type="NCBI Taxonomy" id="1699413"/>
    <lineage>
        <taxon>Bacteria</taxon>
        <taxon>Pseudomonadati</taxon>
        <taxon>Pseudomonadota</taxon>
        <taxon>Alphaproteobacteria</taxon>
        <taxon>Rhodobacterales</taxon>
        <taxon>Paracoccaceae</taxon>
        <taxon>Marivivens group</taxon>
        <taxon>Marivivens</taxon>
    </lineage>
</organism>
<keyword evidence="7" id="KW-0288">FMN</keyword>
<evidence type="ECO:0000256" key="7">
    <source>
        <dbReference type="HAMAP-Rule" id="MF_01207"/>
    </source>
</evidence>
<dbReference type="InterPro" id="IPR013130">
    <property type="entry name" value="Fe3_Rdtase_TM_dom"/>
</dbReference>
<dbReference type="NCBIfam" id="NF003833">
    <property type="entry name" value="PRK05419.1-5"/>
    <property type="match status" value="1"/>
</dbReference>
<dbReference type="EMBL" id="JAATOP010000008">
    <property type="protein sequence ID" value="NIY73159.1"/>
    <property type="molecule type" value="Genomic_DNA"/>
</dbReference>
<evidence type="ECO:0000256" key="4">
    <source>
        <dbReference type="ARBA" id="ARBA00022989"/>
    </source>
</evidence>
<comment type="subcellular location">
    <subcellularLocation>
        <location evidence="7">Cell membrane</location>
        <topology evidence="7">Multi-pass membrane protein</topology>
    </subcellularLocation>
    <subcellularLocation>
        <location evidence="1">Membrane</location>
        <topology evidence="1">Multi-pass membrane protein</topology>
    </subcellularLocation>
</comment>
<feature type="domain" description="Ferric oxidoreductase" evidence="8">
    <location>
        <begin position="53"/>
        <end position="162"/>
    </location>
</feature>
<sequence length="211" mass="23987">MSVADHINRVSRRIPPWTIYIAALAWAGWLFWLGLSGNLGPEPINALEREYGSIALKLLIAGLCVTPLRTYFGVNLLRFRRQIGLSAFFFVVAHFSVWALLDVQSFGRVWTEIVKRPYVTVGMAALVMLIPLALTSNNASIRKLGKNWRRLHWLTYPIAVLAGIHYVWLVKGFPWEPFIYMAIIVVLLALRFLPKRKKSASKRSGQPQSAR</sequence>
<keyword evidence="4 7" id="KW-1133">Transmembrane helix</keyword>
<dbReference type="RefSeq" id="WP_167638550.1">
    <property type="nucleotide sequence ID" value="NZ_JAATOP010000008.1"/>
</dbReference>
<keyword evidence="7" id="KW-0285">Flavoprotein</keyword>
<evidence type="ECO:0000256" key="5">
    <source>
        <dbReference type="ARBA" id="ARBA00023004"/>
    </source>
</evidence>
<comment type="similarity">
    <text evidence="7">Belongs to the MsrQ family.</text>
</comment>
<comment type="function">
    <text evidence="7">Part of the MsrPQ system that repairs oxidized periplasmic proteins containing methionine sulfoxide residues (Met-O), using respiratory chain electrons. Thus protects these proteins from oxidative-stress damage caused by reactive species of oxygen and chlorine generated by the host defense mechanisms. MsrPQ is essential for the maintenance of envelope integrity under bleach stress, rescuing a wide series of structurally unrelated periplasmic proteins from methionine oxidation. MsrQ provides electrons for reduction to the reductase catalytic subunit MsrP, using the quinone pool of the respiratory chain.</text>
</comment>
<feature type="transmembrane region" description="Helical" evidence="7">
    <location>
        <begin position="175"/>
        <end position="193"/>
    </location>
</feature>
<dbReference type="InterPro" id="IPR022837">
    <property type="entry name" value="MsrQ-like"/>
</dbReference>
<evidence type="ECO:0000313" key="10">
    <source>
        <dbReference type="Proteomes" id="UP000709466"/>
    </source>
</evidence>
<dbReference type="Proteomes" id="UP000709466">
    <property type="component" value="Unassembled WGS sequence"/>
</dbReference>
<evidence type="ECO:0000256" key="3">
    <source>
        <dbReference type="ARBA" id="ARBA00022692"/>
    </source>
</evidence>
<evidence type="ECO:0000313" key="9">
    <source>
        <dbReference type="EMBL" id="NIY73159.1"/>
    </source>
</evidence>
<comment type="cofactor">
    <cofactor evidence="7">
        <name>heme b</name>
        <dbReference type="ChEBI" id="CHEBI:60344"/>
    </cofactor>
    <text evidence="7">Binds 1 heme b (iron(II)-protoporphyrin IX) group per subunit.</text>
</comment>
<keyword evidence="7" id="KW-0479">Metal-binding</keyword>
<evidence type="ECO:0000259" key="8">
    <source>
        <dbReference type="Pfam" id="PF01794"/>
    </source>
</evidence>
<evidence type="ECO:0000256" key="6">
    <source>
        <dbReference type="ARBA" id="ARBA00023136"/>
    </source>
</evidence>
<name>A0ABX0VZB4_9RHOB</name>
<dbReference type="PANTHER" id="PTHR36964">
    <property type="entry name" value="PROTEIN-METHIONINE-SULFOXIDE REDUCTASE HEME-BINDING SUBUNIT MSRQ"/>
    <property type="match status" value="1"/>
</dbReference>
<dbReference type="HAMAP" id="MF_01207">
    <property type="entry name" value="MsrQ"/>
    <property type="match status" value="1"/>
</dbReference>
<feature type="transmembrane region" description="Helical" evidence="7">
    <location>
        <begin position="83"/>
        <end position="101"/>
    </location>
</feature>
<reference evidence="9 10" key="1">
    <citation type="submission" date="2020-03" db="EMBL/GenBank/DDBJ databases">
        <title>Bacterial isolates of synthetic phycosphere.</title>
        <authorList>
            <person name="Fu H."/>
            <person name="Moran M.A."/>
        </authorList>
    </citation>
    <scope>NUCLEOTIDE SEQUENCE [LARGE SCALE GENOMIC DNA]</scope>
    <source>
        <strain evidence="9 10">HF1</strain>
    </source>
</reference>
<keyword evidence="2 7" id="KW-0813">Transport</keyword>
<keyword evidence="7" id="KW-0349">Heme</keyword>
<feature type="transmembrane region" description="Helical" evidence="7">
    <location>
        <begin position="17"/>
        <end position="34"/>
    </location>
</feature>
<evidence type="ECO:0000256" key="2">
    <source>
        <dbReference type="ARBA" id="ARBA00022448"/>
    </source>
</evidence>
<keyword evidence="6 7" id="KW-0472">Membrane</keyword>
<feature type="transmembrane region" description="Helical" evidence="7">
    <location>
        <begin position="54"/>
        <end position="71"/>
    </location>
</feature>
<dbReference type="PANTHER" id="PTHR36964:SF1">
    <property type="entry name" value="PROTEIN-METHIONINE-SULFOXIDE REDUCTASE HEME-BINDING SUBUNIT MSRQ"/>
    <property type="match status" value="1"/>
</dbReference>
<accession>A0ABX0VZB4</accession>
<protein>
    <recommendedName>
        <fullName evidence="7">Protein-methionine-sulfoxide reductase heme-binding subunit MsrQ</fullName>
    </recommendedName>
    <alternativeName>
        <fullName evidence="7">Flavocytochrome MsrQ</fullName>
    </alternativeName>
</protein>
<feature type="transmembrane region" description="Helical" evidence="7">
    <location>
        <begin position="121"/>
        <end position="139"/>
    </location>
</feature>
<proteinExistence type="inferred from homology"/>